<dbReference type="CDD" id="cd02655">
    <property type="entry name" value="RNAP_beta'_C"/>
    <property type="match status" value="1"/>
</dbReference>
<sequence length="1478" mass="172606">MKLQNIETNNYNNHILNIYMEKKDILFLNAPFDKKGLQQLIKWFLQKYGEFYTLDFLEKLKKFGFYQANKTGISLGLDDLVIPQNKENFIINTNIFTQKLDFDNLVGNVSLIEKSQRTIFLWNQTNEKIKENVIANFRNNIPLNSLGLMAFSGARGNISQVQQLVGMRGLMADPQGLIVEVPIKSNFKEGITLTEYLISCFGARKGLVDTALRTATSGYLTRRLVDAVEYMIISKIDCKTNLGVSVKKIFNTNTLVGRVLIKNPSIKIEDKQKINSFIPFFFSDNKFNYYENFLNTEKKNKIISLSVANKLNEVLDEIYIRSPLTCKNYKSVCQLCYGWDLAKGDLVNIGEAVGIIAAQSIGEPGTQLTMRTFHTGGVGVFADEIVKTYKAPFNGIINLPEKLPGLLIRTSHGEIGYLLKYNPIQPTRILLEIKSKTSVFNLQEYQVPPGSLLMVSQGQNVKINDTLIQISQTIKRSSVLPEILYPVLAKKDGEVYFEYINIIKSGQTTKTNLNNFDLNSKKNQSLFYQDPENINKLFISDINNESNDIKFETFPVIPIINEISNFWLLSAQNQKEIKNLATFLRIGDLISTQTPLTEINYYIKAYSLLKIKQIRSQFIFNYFNFNLPNNLVRFHKNVYSFSSYNKNKTILFLNNLSFYEANQQNLQFNLYFKDFSLKNYNFFYYFKNFFIFNSTENNNDEIIGDLFIETFSYVSINSSFYLDIFFFFFKNIEKKSKFNKKQFLYFAKNISKIPNKMNIIKYSANFYKNFSISFTHSLNEKTKNLTFHNSKNLLAFSYKDKKMIFNSHKKQNYQFFLSTVNKFKSKFFKIRKSKVLGYKKTWVFIITGEKNSLISGSFNKSTKKIVLLKNTIFSNLSIEHQYISLDYFLPKEFFIFKYSKKYLSNTPKLLENRFYSKLKILQINKEFLFKYSLTKKSLNNFKIIKQIDKNLSFFKLKKNNNSIILNFFHSKKLVTQKKNKSLVFVSIQKLNKKTFQPNLYLQFKKKLHSLQKNQDKIQTSIKTNSPVFTKQNIFYNFYRYIPEQELIIQSSLKEGWSFSKNLVKIQLNLNSSGKDILLDTGYIFNINNYLVNTQKLLSKNKIKRLQSFQVICYSFIPKEDFIFNKLNYKLLLYKNEWVFPNFKLFTVLKFSQNFGEFISLQTQNNQTFWSSLDHKDVITLELPKNLINFSKKFRIGNFYRYNQKLFNKFLIDFNGKLIKINRNQLTFRLGFSFLTPEDSAFFLFHKNLIMKNQILFTLKTKRLETQDIVQGIPKIERLFEAREIPTENKYLTVQNKLEMFYTNALGLLFEKNINFDFTPQSFIIKNIIFAYKTANFKIQHFLVENIIEAYRNQGVFLAEKHVEIIVREMTTRVRILNSGSTGFLPGEILQFDTVQKLNNKFQALHKNPAFFDPIVLGISKSVLYSESFLLAASFQEVSRVLVRSALQKKTDFLLGLHENLIIGQVIPAGSGLLRTSFE</sequence>
<dbReference type="EC" id="2.7.7.6" evidence="1"/>
<dbReference type="SUPFAM" id="SSF64484">
    <property type="entry name" value="beta and beta-prime subunits of DNA dependent RNA-polymerase"/>
    <property type="match status" value="2"/>
</dbReference>
<dbReference type="Gene3D" id="1.10.274.100">
    <property type="entry name" value="RNA polymerase Rpb1, domain 3"/>
    <property type="match status" value="1"/>
</dbReference>
<dbReference type="Gene3D" id="1.10.132.30">
    <property type="match status" value="1"/>
</dbReference>
<accession>A0A873HW01</accession>
<evidence type="ECO:0000256" key="8">
    <source>
        <dbReference type="ARBA" id="ARBA00023163"/>
    </source>
</evidence>
<evidence type="ECO:0000256" key="2">
    <source>
        <dbReference type="ARBA" id="ARBA00022478"/>
    </source>
</evidence>
<name>A0A873HW01_PROWI</name>
<dbReference type="InterPro" id="IPR045867">
    <property type="entry name" value="DNA-dir_RpoC_beta_prime"/>
</dbReference>
<dbReference type="GO" id="GO:0003899">
    <property type="term" value="F:DNA-directed RNA polymerase activity"/>
    <property type="evidence" value="ECO:0007669"/>
    <property type="project" value="UniProtKB-EC"/>
</dbReference>
<dbReference type="GO" id="GO:0006351">
    <property type="term" value="P:DNA-templated transcription"/>
    <property type="evidence" value="ECO:0007669"/>
    <property type="project" value="InterPro"/>
</dbReference>
<dbReference type="GO" id="GO:0003677">
    <property type="term" value="F:DNA binding"/>
    <property type="evidence" value="ECO:0007669"/>
    <property type="project" value="InterPro"/>
</dbReference>
<evidence type="ECO:0000256" key="4">
    <source>
        <dbReference type="ARBA" id="ARBA00022679"/>
    </source>
</evidence>
<evidence type="ECO:0000313" key="11">
    <source>
        <dbReference type="EMBL" id="QOZ41679.1"/>
    </source>
</evidence>
<dbReference type="PANTHER" id="PTHR19376:SF68">
    <property type="entry name" value="DNA-DIRECTED RNA POLYMERASE SUBUNIT BETA"/>
    <property type="match status" value="1"/>
</dbReference>
<dbReference type="EMBL" id="MN794236">
    <property type="protein sequence ID" value="QOZ41679.1"/>
    <property type="molecule type" value="Genomic_DNA"/>
</dbReference>
<dbReference type="InterPro" id="IPR007083">
    <property type="entry name" value="RNA_pol_Rpb1_4"/>
</dbReference>
<organism evidence="11">
    <name type="scientific">Prototheca wickerhamii</name>
    <dbReference type="NCBI Taxonomy" id="3111"/>
    <lineage>
        <taxon>Eukaryota</taxon>
        <taxon>Viridiplantae</taxon>
        <taxon>Chlorophyta</taxon>
        <taxon>core chlorophytes</taxon>
        <taxon>Trebouxiophyceae</taxon>
        <taxon>Chlorellales</taxon>
        <taxon>Chlorellaceae</taxon>
        <taxon>Prototheca</taxon>
    </lineage>
</organism>
<dbReference type="InterPro" id="IPR042102">
    <property type="entry name" value="RNA_pol_Rpb1_3_sf"/>
</dbReference>
<evidence type="ECO:0000256" key="7">
    <source>
        <dbReference type="ARBA" id="ARBA00022833"/>
    </source>
</evidence>
<evidence type="ECO:0000256" key="3">
    <source>
        <dbReference type="ARBA" id="ARBA00022640"/>
    </source>
</evidence>
<gene>
    <name evidence="11" type="primary">rpoC2</name>
    <name evidence="11" type="ORF">DBVPGpl_002</name>
</gene>
<keyword evidence="7" id="KW-0862">Zinc</keyword>
<evidence type="ECO:0000259" key="9">
    <source>
        <dbReference type="Pfam" id="PF04998"/>
    </source>
</evidence>
<evidence type="ECO:0000256" key="1">
    <source>
        <dbReference type="ARBA" id="ARBA00012418"/>
    </source>
</evidence>
<dbReference type="GeneID" id="63880491"/>
<keyword evidence="8" id="KW-0804">Transcription</keyword>
<dbReference type="Pfam" id="PF04998">
    <property type="entry name" value="RNA_pol_Rpb1_5"/>
    <property type="match status" value="1"/>
</dbReference>
<feature type="domain" description="RNA polymerase Rpb1" evidence="9">
    <location>
        <begin position="190"/>
        <end position="1383"/>
    </location>
</feature>
<dbReference type="PANTHER" id="PTHR19376">
    <property type="entry name" value="DNA-DIRECTED RNA POLYMERASE"/>
    <property type="match status" value="1"/>
</dbReference>
<evidence type="ECO:0000259" key="10">
    <source>
        <dbReference type="Pfam" id="PF05000"/>
    </source>
</evidence>
<feature type="domain" description="RNA polymerase Rpb1" evidence="10">
    <location>
        <begin position="113"/>
        <end position="186"/>
    </location>
</feature>
<dbReference type="Gene3D" id="1.10.1790.20">
    <property type="match status" value="1"/>
</dbReference>
<dbReference type="Pfam" id="PF05000">
    <property type="entry name" value="RNA_pol_Rpb1_4"/>
    <property type="match status" value="1"/>
</dbReference>
<keyword evidence="4" id="KW-0808">Transferase</keyword>
<keyword evidence="3 11" id="KW-0934">Plastid</keyword>
<dbReference type="InterPro" id="IPR007081">
    <property type="entry name" value="RNA_pol_Rpb1_5"/>
</dbReference>
<proteinExistence type="predicted"/>
<dbReference type="RefSeq" id="YP_010040783.1">
    <property type="nucleotide sequence ID" value="NC_054192.1"/>
</dbReference>
<protein>
    <recommendedName>
        <fullName evidence="1">DNA-directed RNA polymerase</fullName>
        <ecNumber evidence="1">2.7.7.6</ecNumber>
    </recommendedName>
</protein>
<dbReference type="GO" id="GO:0046872">
    <property type="term" value="F:metal ion binding"/>
    <property type="evidence" value="ECO:0007669"/>
    <property type="project" value="UniProtKB-KW"/>
</dbReference>
<dbReference type="InterPro" id="IPR038120">
    <property type="entry name" value="Rpb1_funnel_sf"/>
</dbReference>
<dbReference type="GO" id="GO:0000428">
    <property type="term" value="C:DNA-directed RNA polymerase complex"/>
    <property type="evidence" value="ECO:0007669"/>
    <property type="project" value="UniProtKB-KW"/>
</dbReference>
<evidence type="ECO:0000256" key="6">
    <source>
        <dbReference type="ARBA" id="ARBA00022723"/>
    </source>
</evidence>
<keyword evidence="6" id="KW-0479">Metal-binding</keyword>
<keyword evidence="2" id="KW-0240">DNA-directed RNA polymerase</keyword>
<dbReference type="Gene3D" id="1.10.150.390">
    <property type="match status" value="1"/>
</dbReference>
<keyword evidence="5" id="KW-0548">Nucleotidyltransferase</keyword>
<reference evidence="11" key="1">
    <citation type="journal article" name="Front. Plant Sci.">
        <title>Sequencing and Analysis of the Complete Organellar Genomes of Prototheca wickerhamii.</title>
        <authorList>
            <person name="Bakula Z."/>
            <person name="Gromadka R."/>
            <person name="Gawor J."/>
            <person name="Siedlecki P."/>
            <person name="Pomorski J.J."/>
            <person name="Maciszewski K."/>
            <person name="Gromadka A."/>
            <person name="Karnkowska A."/>
            <person name="Jagielski T."/>
        </authorList>
    </citation>
    <scope>NUCLEOTIDE SEQUENCE</scope>
    <source>
        <strain evidence="11">DBVPG</strain>
    </source>
</reference>
<evidence type="ECO:0000256" key="5">
    <source>
        <dbReference type="ARBA" id="ARBA00022695"/>
    </source>
</evidence>
<geneLocation type="non-photosynthetic plastid" evidence="11"/>